<keyword evidence="16" id="KW-1185">Reference proteome</keyword>
<dbReference type="SUPFAM" id="SSF50447">
    <property type="entry name" value="Translation proteins"/>
    <property type="match status" value="1"/>
</dbReference>
<evidence type="ECO:0000256" key="4">
    <source>
        <dbReference type="ARBA" id="ARBA00022598"/>
    </source>
</evidence>
<keyword evidence="10 12" id="KW-0648">Protein biosynthesis</keyword>
<protein>
    <recommendedName>
        <fullName evidence="12">Alanine--tRNA ligase</fullName>
        <ecNumber evidence="12">6.1.1.7</ecNumber>
    </recommendedName>
    <alternativeName>
        <fullName evidence="12">Alanyl-tRNA synthetase</fullName>
        <shortName evidence="12">AlaRS</shortName>
    </alternativeName>
</protein>
<comment type="domain">
    <text evidence="12">Consists of three domains; the N-terminal catalytic domain, the editing domain and the C-terminal C-Ala domain. The editing domain removes incorrectly charged amino acids, while the C-Ala domain, along with tRNA(Ala), serves as a bridge to cooperatively bring together the editing and aminoacylation centers thus stimulating deacylation of misacylated tRNAs.</text>
</comment>
<evidence type="ECO:0000256" key="11">
    <source>
        <dbReference type="ARBA" id="ARBA00023146"/>
    </source>
</evidence>
<dbReference type="GO" id="GO:0005524">
    <property type="term" value="F:ATP binding"/>
    <property type="evidence" value="ECO:0007669"/>
    <property type="project" value="UniProtKB-UniRule"/>
</dbReference>
<comment type="subcellular location">
    <subcellularLocation>
        <location evidence="1 12">Cytoplasm</location>
    </subcellularLocation>
</comment>
<dbReference type="EC" id="6.1.1.7" evidence="12"/>
<keyword evidence="5 12" id="KW-0479">Metal-binding</keyword>
<evidence type="ECO:0000259" key="14">
    <source>
        <dbReference type="PROSITE" id="PS50860"/>
    </source>
</evidence>
<dbReference type="eggNOG" id="COG0013">
    <property type="taxonomic scope" value="Bacteria"/>
</dbReference>
<dbReference type="PANTHER" id="PTHR11777">
    <property type="entry name" value="ALANYL-TRNA SYNTHETASE"/>
    <property type="match status" value="1"/>
</dbReference>
<evidence type="ECO:0000256" key="13">
    <source>
        <dbReference type="SAM" id="Coils"/>
    </source>
</evidence>
<gene>
    <name evidence="12 15" type="primary">alaS</name>
    <name evidence="15" type="ORF">VEZ01S_03_00030</name>
</gene>
<evidence type="ECO:0000256" key="12">
    <source>
        <dbReference type="HAMAP-Rule" id="MF_00036"/>
    </source>
</evidence>
<comment type="similarity">
    <text evidence="2 12">Belongs to the class-II aminoacyl-tRNA synthetase family.</text>
</comment>
<comment type="function">
    <text evidence="12">Catalyzes the attachment of alanine to tRNA(Ala) in a two-step reaction: alanine is first activated by ATP to form Ala-AMP and then transferred to the acceptor end of tRNA(Ala). Also edits incorrectly charged Ser-tRNA(Ala) and Gly-tRNA(Ala) via its editing domain.</text>
</comment>
<dbReference type="PRINTS" id="PR00980">
    <property type="entry name" value="TRNASYNTHALA"/>
</dbReference>
<dbReference type="PROSITE" id="PS50860">
    <property type="entry name" value="AA_TRNA_LIGASE_II_ALA"/>
    <property type="match status" value="1"/>
</dbReference>
<evidence type="ECO:0000313" key="15">
    <source>
        <dbReference type="EMBL" id="GAD78541.1"/>
    </source>
</evidence>
<dbReference type="FunFam" id="3.30.980.10:FF:000004">
    <property type="entry name" value="Alanine--tRNA ligase, cytoplasmic"/>
    <property type="match status" value="1"/>
</dbReference>
<dbReference type="FunFam" id="3.30.54.20:FF:000001">
    <property type="entry name" value="Alanine--tRNA ligase"/>
    <property type="match status" value="1"/>
</dbReference>
<dbReference type="OrthoDB" id="9803884at2"/>
<evidence type="ECO:0000256" key="5">
    <source>
        <dbReference type="ARBA" id="ARBA00022723"/>
    </source>
</evidence>
<sequence>MYMSTAEIRSAFLKFFESKGHQIVESSSLVPHNDPTLLFTNAGMNQFKDCFLGAEKRNYTRATTAQRCVRAGGKHNDLENVGFTARHHTFFEMLGNFSFGDYFKHDAIGFAWEFLTEVLQLPQEKLLVTVYETDDEAFDIWNKEMGIPADRIVRIGDKKGGKAYESDNFWTMGDTGPCGPCTEIFYDHGEHIWGGRPGTPEEDGDRFIEIWNNVFMQFNRHADGTMEPLPKPSVDTGMGIERISAIMQGVHSNYEIDVFQTLIKASAEVVGCDDLSNQSLRVIADHIRSCSYLIVDGVMPSNEGRGYVLRRIIRRAVRHGNKVGAKDVFFHKLVGVLADVMGEAGTELKAQQALVEKILRIEEENFGRTLERGMNILNDALDTLKSENKSTLDGETVFKLYDTYGFPADLTNDVARERDFDIDEAGFEKAMEEQRQRAREAGHFGTDYNATIKTEATSDFSGYTATQGHSTVTEIFVEGEASESLSAGDKAIIILSETPFYAESGGQCGDTGVLKTELGSFQVEDTQKLGNAIAHHGVLAEGVLSTGDSVETVVDAERRLATSLNHSATHLLHAALRQVLGTHVAQKGSLVKPEGLRFDFSHLEAVTADELRTVERLVNQQIRTNNDIVTEVTDIESAKQKGAMALFGEKYDDEVRVLSMGDFSVELCGGIHAAHTGDIGLFRITSEGGIAAGIRRIEAVTGEAALDSIEAEQLSHAQKVSDMQAKAKQLDKEIQQLKEKIAVAESANIMGKVQEIKGTKVLIAALEGADNKNLRNMVDDTKNRVGSGVILIANIDNNKVSLIAGVTKDLIGKVKAGELVNMVAQQVGGKGGGRPDMAQAGGTDVEAVPEALKSVQSWLEERL</sequence>
<feature type="binding site" evidence="12">
    <location>
        <position position="668"/>
    </location>
    <ligand>
        <name>Zn(2+)</name>
        <dbReference type="ChEBI" id="CHEBI:29105"/>
    </ligand>
</feature>
<accession>U3AF25</accession>
<evidence type="ECO:0000256" key="6">
    <source>
        <dbReference type="ARBA" id="ARBA00022741"/>
    </source>
</evidence>
<dbReference type="GO" id="GO:0045892">
    <property type="term" value="P:negative regulation of DNA-templated transcription"/>
    <property type="evidence" value="ECO:0007669"/>
    <property type="project" value="TreeGrafter"/>
</dbReference>
<dbReference type="SMART" id="SM00863">
    <property type="entry name" value="tRNA_SAD"/>
    <property type="match status" value="1"/>
</dbReference>
<dbReference type="FunFam" id="3.10.310.40:FF:000001">
    <property type="entry name" value="Alanine--tRNA ligase"/>
    <property type="match status" value="1"/>
</dbReference>
<dbReference type="SUPFAM" id="SSF55681">
    <property type="entry name" value="Class II aaRS and biotin synthetases"/>
    <property type="match status" value="1"/>
</dbReference>
<dbReference type="CDD" id="cd00673">
    <property type="entry name" value="AlaRS_core"/>
    <property type="match status" value="1"/>
</dbReference>
<dbReference type="Gene3D" id="3.10.310.40">
    <property type="match status" value="1"/>
</dbReference>
<organism evidence="15 16">
    <name type="scientific">Vibrio ezurae NBRC 102218</name>
    <dbReference type="NCBI Taxonomy" id="1219080"/>
    <lineage>
        <taxon>Bacteria</taxon>
        <taxon>Pseudomonadati</taxon>
        <taxon>Pseudomonadota</taxon>
        <taxon>Gammaproteobacteria</taxon>
        <taxon>Vibrionales</taxon>
        <taxon>Vibrionaceae</taxon>
        <taxon>Vibrio</taxon>
    </lineage>
</organism>
<evidence type="ECO:0000256" key="1">
    <source>
        <dbReference type="ARBA" id="ARBA00004496"/>
    </source>
</evidence>
<comment type="caution">
    <text evidence="15">The sequence shown here is derived from an EMBL/GenBank/DDBJ whole genome shotgun (WGS) entry which is preliminary data.</text>
</comment>
<dbReference type="Gene3D" id="3.30.54.20">
    <property type="match status" value="1"/>
</dbReference>
<dbReference type="Pfam" id="PF07973">
    <property type="entry name" value="tRNA_SAD"/>
    <property type="match status" value="1"/>
</dbReference>
<dbReference type="HAMAP" id="MF_00036_B">
    <property type="entry name" value="Ala_tRNA_synth_B"/>
    <property type="match status" value="1"/>
</dbReference>
<keyword evidence="9 12" id="KW-0694">RNA-binding</keyword>
<dbReference type="GO" id="GO:0005829">
    <property type="term" value="C:cytosol"/>
    <property type="evidence" value="ECO:0007669"/>
    <property type="project" value="TreeGrafter"/>
</dbReference>
<dbReference type="RefSeq" id="WP_021712264.1">
    <property type="nucleotide sequence ID" value="NZ_BATM01000003.1"/>
</dbReference>
<dbReference type="PANTHER" id="PTHR11777:SF9">
    <property type="entry name" value="ALANINE--TRNA LIGASE, CYTOPLASMIC"/>
    <property type="match status" value="1"/>
</dbReference>
<feature type="binding site" evidence="12">
    <location>
        <position position="570"/>
    </location>
    <ligand>
        <name>Zn(2+)</name>
        <dbReference type="ChEBI" id="CHEBI:29105"/>
    </ligand>
</feature>
<dbReference type="STRING" id="1219080.VEZ01S_03_00030"/>
<keyword evidence="12" id="KW-0963">Cytoplasm</keyword>
<keyword evidence="6 12" id="KW-0547">Nucleotide-binding</keyword>
<keyword evidence="7 12" id="KW-0862">Zinc</keyword>
<evidence type="ECO:0000256" key="3">
    <source>
        <dbReference type="ARBA" id="ARBA00022555"/>
    </source>
</evidence>
<keyword evidence="4 12" id="KW-0436">Ligase</keyword>
<dbReference type="FunFam" id="2.40.30.130:FF:000001">
    <property type="entry name" value="Alanine--tRNA ligase"/>
    <property type="match status" value="1"/>
</dbReference>
<evidence type="ECO:0000256" key="9">
    <source>
        <dbReference type="ARBA" id="ARBA00022884"/>
    </source>
</evidence>
<dbReference type="GO" id="GO:0002161">
    <property type="term" value="F:aminoacyl-tRNA deacylase activity"/>
    <property type="evidence" value="ECO:0007669"/>
    <property type="project" value="TreeGrafter"/>
</dbReference>
<proteinExistence type="inferred from homology"/>
<dbReference type="EMBL" id="BATM01000003">
    <property type="protein sequence ID" value="GAD78541.1"/>
    <property type="molecule type" value="Genomic_DNA"/>
</dbReference>
<dbReference type="InterPro" id="IPR012947">
    <property type="entry name" value="tRNA_SAD"/>
</dbReference>
<dbReference type="InterPro" id="IPR045864">
    <property type="entry name" value="aa-tRNA-synth_II/BPL/LPL"/>
</dbReference>
<dbReference type="SUPFAM" id="SSF101353">
    <property type="entry name" value="Putative anticodon-binding domain of alanyl-tRNA synthetase (AlaRS)"/>
    <property type="match status" value="1"/>
</dbReference>
<comment type="catalytic activity">
    <reaction evidence="12">
        <text>tRNA(Ala) + L-alanine + ATP = L-alanyl-tRNA(Ala) + AMP + diphosphate</text>
        <dbReference type="Rhea" id="RHEA:12540"/>
        <dbReference type="Rhea" id="RHEA-COMP:9657"/>
        <dbReference type="Rhea" id="RHEA-COMP:9923"/>
        <dbReference type="ChEBI" id="CHEBI:30616"/>
        <dbReference type="ChEBI" id="CHEBI:33019"/>
        <dbReference type="ChEBI" id="CHEBI:57972"/>
        <dbReference type="ChEBI" id="CHEBI:78442"/>
        <dbReference type="ChEBI" id="CHEBI:78497"/>
        <dbReference type="ChEBI" id="CHEBI:456215"/>
        <dbReference type="EC" id="6.1.1.7"/>
    </reaction>
</comment>
<dbReference type="GO" id="GO:0006419">
    <property type="term" value="P:alanyl-tRNA aminoacylation"/>
    <property type="evidence" value="ECO:0007669"/>
    <property type="project" value="UniProtKB-UniRule"/>
</dbReference>
<dbReference type="Proteomes" id="UP000016562">
    <property type="component" value="Unassembled WGS sequence"/>
</dbReference>
<dbReference type="Gene3D" id="3.30.980.10">
    <property type="entry name" value="Threonyl-trna Synthetase, Chain A, domain 2"/>
    <property type="match status" value="1"/>
</dbReference>
<dbReference type="NCBIfam" id="TIGR00344">
    <property type="entry name" value="alaS"/>
    <property type="match status" value="1"/>
</dbReference>
<dbReference type="InterPro" id="IPR023033">
    <property type="entry name" value="Ala_tRNA_ligase_euk/bac"/>
</dbReference>
<dbReference type="FunFam" id="3.30.930.10:FF:000004">
    <property type="entry name" value="Alanine--tRNA ligase"/>
    <property type="match status" value="1"/>
</dbReference>
<evidence type="ECO:0000256" key="2">
    <source>
        <dbReference type="ARBA" id="ARBA00008226"/>
    </source>
</evidence>
<keyword evidence="3 12" id="KW-0820">tRNA-binding</keyword>
<dbReference type="SUPFAM" id="SSF55186">
    <property type="entry name" value="ThrRS/AlaRS common domain"/>
    <property type="match status" value="1"/>
</dbReference>
<dbReference type="Pfam" id="PF02272">
    <property type="entry name" value="DHHA1"/>
    <property type="match status" value="1"/>
</dbReference>
<dbReference type="Gene3D" id="2.40.30.130">
    <property type="match status" value="1"/>
</dbReference>
<evidence type="ECO:0000256" key="8">
    <source>
        <dbReference type="ARBA" id="ARBA00022840"/>
    </source>
</evidence>
<dbReference type="InterPro" id="IPR018162">
    <property type="entry name" value="Ala-tRNA-ligase_IIc_anticod-bd"/>
</dbReference>
<dbReference type="InterPro" id="IPR003156">
    <property type="entry name" value="DHHA1_dom"/>
</dbReference>
<feature type="binding site" evidence="12">
    <location>
        <position position="566"/>
    </location>
    <ligand>
        <name>Zn(2+)</name>
        <dbReference type="ChEBI" id="CHEBI:29105"/>
    </ligand>
</feature>
<dbReference type="InterPro" id="IPR009000">
    <property type="entry name" value="Transl_B-barrel_sf"/>
</dbReference>
<feature type="domain" description="Alanyl-transfer RNA synthetases family profile" evidence="14">
    <location>
        <begin position="3"/>
        <end position="711"/>
    </location>
</feature>
<keyword evidence="8 12" id="KW-0067">ATP-binding</keyword>
<feature type="binding site" evidence="12">
    <location>
        <position position="672"/>
    </location>
    <ligand>
        <name>Zn(2+)</name>
        <dbReference type="ChEBI" id="CHEBI:29105"/>
    </ligand>
</feature>
<dbReference type="GO" id="GO:0004813">
    <property type="term" value="F:alanine-tRNA ligase activity"/>
    <property type="evidence" value="ECO:0007669"/>
    <property type="project" value="UniProtKB-UniRule"/>
</dbReference>
<dbReference type="InterPro" id="IPR018163">
    <property type="entry name" value="Thr/Ala-tRNA-synth_IIc_edit"/>
</dbReference>
<dbReference type="GO" id="GO:0000049">
    <property type="term" value="F:tRNA binding"/>
    <property type="evidence" value="ECO:0007669"/>
    <property type="project" value="UniProtKB-KW"/>
</dbReference>
<dbReference type="Pfam" id="PF01411">
    <property type="entry name" value="tRNA-synt_2c"/>
    <property type="match status" value="1"/>
</dbReference>
<evidence type="ECO:0000256" key="7">
    <source>
        <dbReference type="ARBA" id="ARBA00022833"/>
    </source>
</evidence>
<dbReference type="InterPro" id="IPR018164">
    <property type="entry name" value="Ala-tRNA-synth_IIc_N"/>
</dbReference>
<reference evidence="15 16" key="1">
    <citation type="submission" date="2013-09" db="EMBL/GenBank/DDBJ databases">
        <title>Whole genome shotgun sequence of Vibrio ezurae NBRC 102218.</title>
        <authorList>
            <person name="Yoshida I."/>
            <person name="Hosoyama A."/>
            <person name="Numata M."/>
            <person name="Hashimoto M."/>
            <person name="Hosoyama Y."/>
            <person name="Tsuchikane K."/>
            <person name="Noguchi M."/>
            <person name="Hirakata S."/>
            <person name="Ichikawa N."/>
            <person name="Ohji S."/>
            <person name="Yamazoe A."/>
            <person name="Fujita N."/>
        </authorList>
    </citation>
    <scope>NUCLEOTIDE SEQUENCE [LARGE SCALE GENOMIC DNA]</scope>
    <source>
        <strain evidence="15 16">NBRC 102218</strain>
    </source>
</reference>
<dbReference type="InterPro" id="IPR018165">
    <property type="entry name" value="Ala-tRNA-synth_IIc_core"/>
</dbReference>
<keyword evidence="11 12" id="KW-0030">Aminoacyl-tRNA synthetase</keyword>
<dbReference type="AlphaFoldDB" id="U3AF25"/>
<evidence type="ECO:0000256" key="10">
    <source>
        <dbReference type="ARBA" id="ARBA00022917"/>
    </source>
</evidence>
<comment type="cofactor">
    <cofactor evidence="12">
        <name>Zn(2+)</name>
        <dbReference type="ChEBI" id="CHEBI:29105"/>
    </cofactor>
    <text evidence="12">Binds 1 zinc ion per subunit.</text>
</comment>
<dbReference type="InterPro" id="IPR002318">
    <property type="entry name" value="Ala-tRNA-lgiase_IIc"/>
</dbReference>
<dbReference type="GO" id="GO:0008270">
    <property type="term" value="F:zinc ion binding"/>
    <property type="evidence" value="ECO:0007669"/>
    <property type="project" value="UniProtKB-UniRule"/>
</dbReference>
<dbReference type="InterPro" id="IPR050058">
    <property type="entry name" value="Ala-tRNA_ligase"/>
</dbReference>
<dbReference type="Gene3D" id="3.30.930.10">
    <property type="entry name" value="Bira Bifunctional Protein, Domain 2"/>
    <property type="match status" value="1"/>
</dbReference>
<evidence type="ECO:0000313" key="16">
    <source>
        <dbReference type="Proteomes" id="UP000016562"/>
    </source>
</evidence>
<keyword evidence="13" id="KW-0175">Coiled coil</keyword>
<name>U3AF25_9VIBR</name>
<feature type="coiled-coil region" evidence="13">
    <location>
        <begin position="720"/>
        <end position="747"/>
    </location>
</feature>